<name>D2R7R1_PIRSD</name>
<comment type="similarity">
    <text evidence="1">Belongs to the pseudouridine synthase RluA family.</text>
</comment>
<dbReference type="Proteomes" id="UP000001887">
    <property type="component" value="Chromosome"/>
</dbReference>
<accession>D2R7R1</accession>
<dbReference type="STRING" id="530564.Psta_2821"/>
<dbReference type="OrthoDB" id="9784108at2"/>
<dbReference type="eggNOG" id="COG0564">
    <property type="taxonomic scope" value="Bacteria"/>
</dbReference>
<dbReference type="InterPro" id="IPR050188">
    <property type="entry name" value="RluA_PseudoU_synthase"/>
</dbReference>
<evidence type="ECO:0000259" key="3">
    <source>
        <dbReference type="Pfam" id="PF00849"/>
    </source>
</evidence>
<dbReference type="KEGG" id="psl:Psta_2821"/>
<sequence length="245" mass="27241">MTSLPFEILLEDSAVLVVNKPAGILTQAPLGIDSLEWQIKRYLQSTEKSEVPYLGVPHRLDRPVSGCICFAKNQKAARKISQQFEARLVQKTYWALVSGIVHPTRSTWVDHLKKLDGEPRTIVVDERDPEGKNAILHYELLETREGRSLLAITLETGRTHQIRVQCGSRGFPLLGDRLYGSAEPFGPLAADERDQLIALHARTLAFRHPVTKEDLIFTAQVPAIWSPFGLETIATSRPDSGAVAS</sequence>
<dbReference type="HOGENOM" id="CLU_016902_11_2_0"/>
<dbReference type="PANTHER" id="PTHR21600">
    <property type="entry name" value="MITOCHONDRIAL RNA PSEUDOURIDINE SYNTHASE"/>
    <property type="match status" value="1"/>
</dbReference>
<dbReference type="InterPro" id="IPR006145">
    <property type="entry name" value="PsdUridine_synth_RsuA/RluA"/>
</dbReference>
<proteinExistence type="inferred from homology"/>
<evidence type="ECO:0000256" key="1">
    <source>
        <dbReference type="ARBA" id="ARBA00010876"/>
    </source>
</evidence>
<dbReference type="SUPFAM" id="SSF55120">
    <property type="entry name" value="Pseudouridine synthase"/>
    <property type="match status" value="1"/>
</dbReference>
<dbReference type="GO" id="GO:0003723">
    <property type="term" value="F:RNA binding"/>
    <property type="evidence" value="ECO:0007669"/>
    <property type="project" value="InterPro"/>
</dbReference>
<evidence type="ECO:0000313" key="5">
    <source>
        <dbReference type="Proteomes" id="UP000001887"/>
    </source>
</evidence>
<protein>
    <submittedName>
        <fullName evidence="4">Pseudouridine synthase</fullName>
    </submittedName>
</protein>
<reference evidence="4 5" key="1">
    <citation type="journal article" date="2009" name="Stand. Genomic Sci.">
        <title>Complete genome sequence of Pirellula staleyi type strain (ATCC 27377).</title>
        <authorList>
            <person name="Clum A."/>
            <person name="Tindall B.J."/>
            <person name="Sikorski J."/>
            <person name="Ivanova N."/>
            <person name="Mavrommatis K."/>
            <person name="Lucas S."/>
            <person name="Glavina del Rio T."/>
            <person name="Nolan M."/>
            <person name="Chen F."/>
            <person name="Tice H."/>
            <person name="Pitluck S."/>
            <person name="Cheng J.F."/>
            <person name="Chertkov O."/>
            <person name="Brettin T."/>
            <person name="Han C."/>
            <person name="Detter J.C."/>
            <person name="Kuske C."/>
            <person name="Bruce D."/>
            <person name="Goodwin L."/>
            <person name="Ovchinikova G."/>
            <person name="Pati A."/>
            <person name="Mikhailova N."/>
            <person name="Chen A."/>
            <person name="Palaniappan K."/>
            <person name="Land M."/>
            <person name="Hauser L."/>
            <person name="Chang Y.J."/>
            <person name="Jeffries C.D."/>
            <person name="Chain P."/>
            <person name="Rohde M."/>
            <person name="Goker M."/>
            <person name="Bristow J."/>
            <person name="Eisen J.A."/>
            <person name="Markowitz V."/>
            <person name="Hugenholtz P."/>
            <person name="Kyrpides N.C."/>
            <person name="Klenk H.P."/>
            <person name="Lapidus A."/>
        </authorList>
    </citation>
    <scope>NUCLEOTIDE SEQUENCE [LARGE SCALE GENOMIC DNA]</scope>
    <source>
        <strain evidence="5">ATCC 27377 / DSM 6068 / ICPB 4128</strain>
    </source>
</reference>
<dbReference type="Gene3D" id="3.30.2350.10">
    <property type="entry name" value="Pseudouridine synthase"/>
    <property type="match status" value="1"/>
</dbReference>
<dbReference type="PANTHER" id="PTHR21600:SF83">
    <property type="entry name" value="PSEUDOURIDYLATE SYNTHASE RPUSD4, MITOCHONDRIAL"/>
    <property type="match status" value="1"/>
</dbReference>
<dbReference type="GO" id="GO:0009982">
    <property type="term" value="F:pseudouridine synthase activity"/>
    <property type="evidence" value="ECO:0007669"/>
    <property type="project" value="InterPro"/>
</dbReference>
<evidence type="ECO:0000256" key="2">
    <source>
        <dbReference type="ARBA" id="ARBA00023235"/>
    </source>
</evidence>
<dbReference type="AlphaFoldDB" id="D2R7R1"/>
<dbReference type="Pfam" id="PF00849">
    <property type="entry name" value="PseudoU_synth_2"/>
    <property type="match status" value="1"/>
</dbReference>
<dbReference type="CDD" id="cd02869">
    <property type="entry name" value="PseudoU_synth_RluA_like"/>
    <property type="match status" value="1"/>
</dbReference>
<gene>
    <name evidence="4" type="ordered locus">Psta_2821</name>
</gene>
<dbReference type="EMBL" id="CP001848">
    <property type="protein sequence ID" value="ADB17487.1"/>
    <property type="molecule type" value="Genomic_DNA"/>
</dbReference>
<dbReference type="GO" id="GO:0001522">
    <property type="term" value="P:pseudouridine synthesis"/>
    <property type="evidence" value="ECO:0007669"/>
    <property type="project" value="InterPro"/>
</dbReference>
<dbReference type="InterPro" id="IPR020103">
    <property type="entry name" value="PsdUridine_synth_cat_dom_sf"/>
</dbReference>
<organism evidence="4 5">
    <name type="scientific">Pirellula staleyi (strain ATCC 27377 / DSM 6068 / ICPB 4128)</name>
    <name type="common">Pirella staleyi</name>
    <dbReference type="NCBI Taxonomy" id="530564"/>
    <lineage>
        <taxon>Bacteria</taxon>
        <taxon>Pseudomonadati</taxon>
        <taxon>Planctomycetota</taxon>
        <taxon>Planctomycetia</taxon>
        <taxon>Pirellulales</taxon>
        <taxon>Pirellulaceae</taxon>
        <taxon>Pirellula</taxon>
    </lineage>
</organism>
<keyword evidence="5" id="KW-1185">Reference proteome</keyword>
<keyword evidence="2" id="KW-0413">Isomerase</keyword>
<feature type="domain" description="Pseudouridine synthase RsuA/RluA-like" evidence="3">
    <location>
        <begin position="15"/>
        <end position="166"/>
    </location>
</feature>
<dbReference type="GO" id="GO:0006396">
    <property type="term" value="P:RNA processing"/>
    <property type="evidence" value="ECO:0007669"/>
    <property type="project" value="UniProtKB-ARBA"/>
</dbReference>
<dbReference type="GO" id="GO:0140098">
    <property type="term" value="F:catalytic activity, acting on RNA"/>
    <property type="evidence" value="ECO:0007669"/>
    <property type="project" value="UniProtKB-ARBA"/>
</dbReference>
<evidence type="ECO:0000313" key="4">
    <source>
        <dbReference type="EMBL" id="ADB17487.1"/>
    </source>
</evidence>